<dbReference type="InterPro" id="IPR036890">
    <property type="entry name" value="HATPase_C_sf"/>
</dbReference>
<sequence>MAGTTGSGRRRAPADGGASWFGSIDLGLPGDDDAAQSRFDRGEWRETDAADSRFLSRQARRIAGSGQSAVYRLYRAFVASRAVLGLALLATEVAITWLSPRPQRELVLSLCSLYAMAALLLWVLPNLLGPMQPALQSRLRRRHWMATIGVDMLSFGVLHLLAGGGVLNYSALLVLPVLMAGVLTPRLQALGVAAGCTLILLAAAGLNVDVTGEATLQLTQAGLAGVGLFVVSLMAGELSGRLAREELTARGSLELARQQAQLNRLVLEEMQDGVMVVDRRGRVRAANPAARHLLDEPLISAADSFSLTGVQAWEPLISAADSFSLTGVQAWEPLVRAVDRAFGEGHWPEGGRDVVLPRVASSDTGPRQLRLRVRFTRRRETGAPEDYCVLFLEDLRTVQARVRQEKLAAMGRVSAGIAHEIRNPLAAIMQANALLAEDASSAQQVQLTRMVGENAERLKRIVDDVMEVAPSLLPEPAPLDASLQVATICGEWARTAGLAIGADSVLRVDLPSEPLGVVFDGEHLRRVLVNLLDNALRHGSRTPGAVQLRLAAASESRALLTVGSDGEQIAPEVERYLFEPFFSTRSRGTGLGLYICRELCERYGASIEFSSRGAPERHRNVFSVAMRRTLLPDGDSRLHFSA</sequence>
<proteinExistence type="predicted"/>
<dbReference type="InterPro" id="IPR003661">
    <property type="entry name" value="HisK_dim/P_dom"/>
</dbReference>
<dbReference type="InterPro" id="IPR036097">
    <property type="entry name" value="HisK_dim/P_sf"/>
</dbReference>
<dbReference type="PANTHER" id="PTHR43065:SF52">
    <property type="entry name" value="SENSOR PROTEIN KINASE PILS"/>
    <property type="match status" value="1"/>
</dbReference>
<dbReference type="KEGG" id="mpt:Mpe_A3217"/>
<dbReference type="eggNOG" id="COG5000">
    <property type="taxonomic scope" value="Bacteria"/>
</dbReference>
<evidence type="ECO:0000256" key="3">
    <source>
        <dbReference type="ARBA" id="ARBA00022553"/>
    </source>
</evidence>
<dbReference type="InterPro" id="IPR000014">
    <property type="entry name" value="PAS"/>
</dbReference>
<dbReference type="CDD" id="cd00075">
    <property type="entry name" value="HATPase"/>
    <property type="match status" value="1"/>
</dbReference>
<keyword evidence="7" id="KW-0808">Transferase</keyword>
<feature type="region of interest" description="Disordered" evidence="4">
    <location>
        <begin position="1"/>
        <end position="34"/>
    </location>
</feature>
<evidence type="ECO:0000259" key="6">
    <source>
        <dbReference type="PROSITE" id="PS50109"/>
    </source>
</evidence>
<reference evidence="7 8" key="1">
    <citation type="journal article" date="2007" name="J. Bacteriol.">
        <title>Whole-genome analysis of the methyl tert-butyl ether-degrading beta-proteobacterium Methylibium petroleiphilum PM1.</title>
        <authorList>
            <person name="Kane S.R."/>
            <person name="Chakicherla A.Y."/>
            <person name="Chain P.S.G."/>
            <person name="Schmidt R."/>
            <person name="Shin M.W."/>
            <person name="Legler T.C."/>
            <person name="Scow K.M."/>
            <person name="Larimer F.W."/>
            <person name="Lucas S.M."/>
            <person name="Richardson P.M."/>
            <person name="Hristova K.R."/>
        </authorList>
    </citation>
    <scope>NUCLEOTIDE SEQUENCE [LARGE SCALE GENOMIC DNA]</scope>
    <source>
        <strain evidence="8">ATCC BAA-1232 / LMG 22953 / PM1</strain>
    </source>
</reference>
<dbReference type="HOGENOM" id="CLU_000445_114_39_4"/>
<dbReference type="PRINTS" id="PR00344">
    <property type="entry name" value="BCTRLSENSOR"/>
</dbReference>
<evidence type="ECO:0000256" key="1">
    <source>
        <dbReference type="ARBA" id="ARBA00000085"/>
    </source>
</evidence>
<dbReference type="AlphaFoldDB" id="A2SKT1"/>
<dbReference type="RefSeq" id="WP_011830793.1">
    <property type="nucleotide sequence ID" value="NC_008825.1"/>
</dbReference>
<dbReference type="Gene3D" id="3.30.450.20">
    <property type="entry name" value="PAS domain"/>
    <property type="match status" value="1"/>
</dbReference>
<dbReference type="GO" id="GO:0000155">
    <property type="term" value="F:phosphorelay sensor kinase activity"/>
    <property type="evidence" value="ECO:0007669"/>
    <property type="project" value="InterPro"/>
</dbReference>
<dbReference type="PANTHER" id="PTHR43065">
    <property type="entry name" value="SENSOR HISTIDINE KINASE"/>
    <property type="match status" value="1"/>
</dbReference>
<dbReference type="SUPFAM" id="SSF55874">
    <property type="entry name" value="ATPase domain of HSP90 chaperone/DNA topoisomerase II/histidine kinase"/>
    <property type="match status" value="1"/>
</dbReference>
<feature type="transmembrane region" description="Helical" evidence="5">
    <location>
        <begin position="214"/>
        <end position="235"/>
    </location>
</feature>
<dbReference type="EC" id="2.7.13.3" evidence="2"/>
<dbReference type="STRING" id="420662.Mpe_A3217"/>
<organism evidence="7 8">
    <name type="scientific">Methylibium petroleiphilum (strain ATCC BAA-1232 / LMG 22953 / PM1)</name>
    <dbReference type="NCBI Taxonomy" id="420662"/>
    <lineage>
        <taxon>Bacteria</taxon>
        <taxon>Pseudomonadati</taxon>
        <taxon>Pseudomonadota</taxon>
        <taxon>Betaproteobacteria</taxon>
        <taxon>Burkholderiales</taxon>
        <taxon>Sphaerotilaceae</taxon>
        <taxon>Methylibium</taxon>
    </lineage>
</organism>
<dbReference type="SUPFAM" id="SSF55785">
    <property type="entry name" value="PYP-like sensor domain (PAS domain)"/>
    <property type="match status" value="1"/>
</dbReference>
<feature type="domain" description="Histidine kinase" evidence="6">
    <location>
        <begin position="416"/>
        <end position="630"/>
    </location>
</feature>
<keyword evidence="5" id="KW-0812">Transmembrane</keyword>
<dbReference type="Pfam" id="PF00512">
    <property type="entry name" value="HisKA"/>
    <property type="match status" value="1"/>
</dbReference>
<evidence type="ECO:0000313" key="8">
    <source>
        <dbReference type="Proteomes" id="UP000000366"/>
    </source>
</evidence>
<dbReference type="SMART" id="SM00388">
    <property type="entry name" value="HisKA"/>
    <property type="match status" value="1"/>
</dbReference>
<dbReference type="PROSITE" id="PS50109">
    <property type="entry name" value="HIS_KIN"/>
    <property type="match status" value="1"/>
</dbReference>
<dbReference type="InterPro" id="IPR003594">
    <property type="entry name" value="HATPase_dom"/>
</dbReference>
<dbReference type="InterPro" id="IPR005467">
    <property type="entry name" value="His_kinase_dom"/>
</dbReference>
<accession>A2SKT1</accession>
<dbReference type="CDD" id="cd00082">
    <property type="entry name" value="HisKA"/>
    <property type="match status" value="1"/>
</dbReference>
<dbReference type="Gene3D" id="1.10.287.130">
    <property type="match status" value="1"/>
</dbReference>
<evidence type="ECO:0000313" key="7">
    <source>
        <dbReference type="EMBL" id="ABM96170.1"/>
    </source>
</evidence>
<dbReference type="SUPFAM" id="SSF47384">
    <property type="entry name" value="Homodimeric domain of signal transducing histidine kinase"/>
    <property type="match status" value="1"/>
</dbReference>
<feature type="transmembrane region" description="Helical" evidence="5">
    <location>
        <begin position="106"/>
        <end position="124"/>
    </location>
</feature>
<keyword evidence="5" id="KW-1133">Transmembrane helix</keyword>
<feature type="transmembrane region" description="Helical" evidence="5">
    <location>
        <begin position="82"/>
        <end position="100"/>
    </location>
</feature>
<dbReference type="Pfam" id="PF02518">
    <property type="entry name" value="HATPase_c"/>
    <property type="match status" value="1"/>
</dbReference>
<dbReference type="EMBL" id="CP000555">
    <property type="protein sequence ID" value="ABM96170.1"/>
    <property type="molecule type" value="Genomic_DNA"/>
</dbReference>
<name>A2SKT1_METPP</name>
<feature type="transmembrane region" description="Helical" evidence="5">
    <location>
        <begin position="144"/>
        <end position="161"/>
    </location>
</feature>
<dbReference type="InterPro" id="IPR004358">
    <property type="entry name" value="Sig_transdc_His_kin-like_C"/>
</dbReference>
<dbReference type="Gene3D" id="3.30.565.10">
    <property type="entry name" value="Histidine kinase-like ATPase, C-terminal domain"/>
    <property type="match status" value="1"/>
</dbReference>
<evidence type="ECO:0000256" key="4">
    <source>
        <dbReference type="SAM" id="MobiDB-lite"/>
    </source>
</evidence>
<evidence type="ECO:0000256" key="2">
    <source>
        <dbReference type="ARBA" id="ARBA00012438"/>
    </source>
</evidence>
<feature type="transmembrane region" description="Helical" evidence="5">
    <location>
        <begin position="190"/>
        <end position="208"/>
    </location>
</feature>
<dbReference type="SMART" id="SM00387">
    <property type="entry name" value="HATPase_c"/>
    <property type="match status" value="1"/>
</dbReference>
<evidence type="ECO:0000256" key="5">
    <source>
        <dbReference type="SAM" id="Phobius"/>
    </source>
</evidence>
<keyword evidence="8" id="KW-1185">Reference proteome</keyword>
<dbReference type="Pfam" id="PF25323">
    <property type="entry name" value="6TM_PilS"/>
    <property type="match status" value="1"/>
</dbReference>
<protein>
    <recommendedName>
        <fullName evidence="2">histidine kinase</fullName>
        <ecNumber evidence="2">2.7.13.3</ecNumber>
    </recommendedName>
</protein>
<dbReference type="Proteomes" id="UP000000366">
    <property type="component" value="Chromosome"/>
</dbReference>
<keyword evidence="3" id="KW-0597">Phosphoprotein</keyword>
<comment type="catalytic activity">
    <reaction evidence="1">
        <text>ATP + protein L-histidine = ADP + protein N-phospho-L-histidine.</text>
        <dbReference type="EC" id="2.7.13.3"/>
    </reaction>
</comment>
<gene>
    <name evidence="7" type="primary">pilS</name>
    <name evidence="7" type="ordered locus">Mpe_A3217</name>
</gene>
<dbReference type="Pfam" id="PF13188">
    <property type="entry name" value="PAS_8"/>
    <property type="match status" value="1"/>
</dbReference>
<dbReference type="InterPro" id="IPR035965">
    <property type="entry name" value="PAS-like_dom_sf"/>
</dbReference>
<keyword evidence="5" id="KW-0472">Membrane</keyword>
<keyword evidence="7" id="KW-0418">Kinase</keyword>